<dbReference type="Proteomes" id="UP000653231">
    <property type="component" value="Unassembled WGS sequence"/>
</dbReference>
<feature type="chain" id="PRO_5045597076" evidence="1">
    <location>
        <begin position="27"/>
        <end position="244"/>
    </location>
</feature>
<keyword evidence="3" id="KW-1185">Reference proteome</keyword>
<dbReference type="EMBL" id="JACXRZ010000009">
    <property type="protein sequence ID" value="MBD3144573.1"/>
    <property type="molecule type" value="Genomic_DNA"/>
</dbReference>
<protein>
    <submittedName>
        <fullName evidence="2">Uncharacterized protein</fullName>
    </submittedName>
</protein>
<proteinExistence type="predicted"/>
<comment type="caution">
    <text evidence="2">The sequence shown here is derived from an EMBL/GenBank/DDBJ whole genome shotgun (WGS) entry which is preliminary data.</text>
</comment>
<organism evidence="2 3">
    <name type="scientific">Microbispora bryophytorum subsp. camponoti</name>
    <dbReference type="NCBI Taxonomy" id="1677852"/>
    <lineage>
        <taxon>Bacteria</taxon>
        <taxon>Bacillati</taxon>
        <taxon>Actinomycetota</taxon>
        <taxon>Actinomycetes</taxon>
        <taxon>Streptosporangiales</taxon>
        <taxon>Streptosporangiaceae</taxon>
        <taxon>Microbispora</taxon>
    </lineage>
</organism>
<feature type="signal peptide" evidence="1">
    <location>
        <begin position="1"/>
        <end position="26"/>
    </location>
</feature>
<evidence type="ECO:0000256" key="1">
    <source>
        <dbReference type="SAM" id="SignalP"/>
    </source>
</evidence>
<evidence type="ECO:0000313" key="3">
    <source>
        <dbReference type="Proteomes" id="UP000653231"/>
    </source>
</evidence>
<keyword evidence="1" id="KW-0732">Signal</keyword>
<reference evidence="2 3" key="1">
    <citation type="submission" date="2020-09" db="EMBL/GenBank/DDBJ databases">
        <title>Actinomycete isolated from the Camponotus japonicus Mayr.</title>
        <authorList>
            <person name="Gong X."/>
        </authorList>
    </citation>
    <scope>NUCLEOTIDE SEQUENCE [LARGE SCALE GENOMIC DNA]</scope>
    <source>
        <strain evidence="2 3">2C-HV3</strain>
    </source>
</reference>
<evidence type="ECO:0000313" key="2">
    <source>
        <dbReference type="EMBL" id="MBD3144573.1"/>
    </source>
</evidence>
<name>A0ABR8L0S4_9ACTN</name>
<gene>
    <name evidence="2" type="ORF">IEQ31_15440</name>
</gene>
<dbReference type="RefSeq" id="WP_191052095.1">
    <property type="nucleotide sequence ID" value="NZ_JACXRZ010000009.1"/>
</dbReference>
<sequence>MSARWLRGAAATAATAAFLVPAPLLAAGPALAHTAQSPVHAPVHAPAYAPLRAPMQAPARASAHGTAAPAAVAKKLLRAWLRTDRHAASRVATASAVSTLFSYSFRAPDKFAGCSGNACRFVHTSVRVPGGLDGILMIVSGGKVTKVYESRHLVKPSAAAGHLFDAWRKGDRNRGLEIATSTAVRALFRTKFDPKGVKYFFQGCNSEPKGHSCAYSYEGGGMFMHVRGSKSRGYEVTSIGYIAD</sequence>
<accession>A0ABR8L0S4</accession>